<sequence>MTTMTQRALSGRFLAALERIEHGILTLTTPDGTRHRFGHAGPEAELHIRDWRLLHRLALRGDVGFGEGWIAGDWRSDTLESVLTLALRNLDALSGLGTPGPVQAIRMRLSDLFLRRNSRRGAARNIRAHYDVGNEFYQLWLDPGMTYSSALFGPGDDLEQAQARKNGRILSRLGKGERLLEIGCGWGGFAEAAAERGHAVTAITLSHQQKGYADARLDGRAEVRLQDYRDVGGRFDNIVSIEMIEAVGEAYWPAYFTALKNRLAPGGRIVLQAITVPDTEFSVYRRRTDFIRQHVFPGGMLPCDTVIGHQAAKAGLRVKSSHAFGQDYARTCRIWSERMMQESARIRRLGYDDAFLRCWQFYLEGCAATFASGRCDVVQVDLTHAAEAA</sequence>
<evidence type="ECO:0000256" key="4">
    <source>
        <dbReference type="ARBA" id="ARBA00022691"/>
    </source>
</evidence>
<keyword evidence="3" id="KW-0808">Transferase</keyword>
<organism evidence="7 8">
    <name type="scientific">Gemmobacter caeni</name>
    <dbReference type="NCBI Taxonomy" id="589035"/>
    <lineage>
        <taxon>Bacteria</taxon>
        <taxon>Pseudomonadati</taxon>
        <taxon>Pseudomonadota</taxon>
        <taxon>Alphaproteobacteria</taxon>
        <taxon>Rhodobacterales</taxon>
        <taxon>Paracoccaceae</taxon>
        <taxon>Gemmobacter</taxon>
    </lineage>
</organism>
<evidence type="ECO:0000256" key="5">
    <source>
        <dbReference type="ARBA" id="ARBA00023098"/>
    </source>
</evidence>
<dbReference type="PANTHER" id="PTHR43667">
    <property type="entry name" value="CYCLOPROPANE-FATTY-ACYL-PHOSPHOLIPID SYNTHASE"/>
    <property type="match status" value="1"/>
</dbReference>
<evidence type="ECO:0000256" key="1">
    <source>
        <dbReference type="ARBA" id="ARBA00010815"/>
    </source>
</evidence>
<dbReference type="OrthoDB" id="9782855at2"/>
<accession>A0A2T6AWL8</accession>
<evidence type="ECO:0000313" key="7">
    <source>
        <dbReference type="EMBL" id="PTX48213.1"/>
    </source>
</evidence>
<gene>
    <name evidence="7" type="ORF">C8N34_11073</name>
</gene>
<dbReference type="RefSeq" id="WP_108129586.1">
    <property type="nucleotide sequence ID" value="NZ_QBKP01000010.1"/>
</dbReference>
<keyword evidence="8" id="KW-1185">Reference proteome</keyword>
<keyword evidence="4" id="KW-0949">S-adenosyl-L-methionine</keyword>
<dbReference type="InterPro" id="IPR029063">
    <property type="entry name" value="SAM-dependent_MTases_sf"/>
</dbReference>
<keyword evidence="2" id="KW-0489">Methyltransferase</keyword>
<evidence type="ECO:0000256" key="6">
    <source>
        <dbReference type="PIRSR" id="PIRSR003085-1"/>
    </source>
</evidence>
<protein>
    <submittedName>
        <fullName evidence="7">Cyclopropane-fatty-acyl-phospholipid synthase</fullName>
    </submittedName>
</protein>
<evidence type="ECO:0000256" key="2">
    <source>
        <dbReference type="ARBA" id="ARBA00022603"/>
    </source>
</evidence>
<name>A0A2T6AWL8_9RHOB</name>
<dbReference type="PANTHER" id="PTHR43667:SF2">
    <property type="entry name" value="FATTY ACID C-METHYL TRANSFERASE"/>
    <property type="match status" value="1"/>
</dbReference>
<dbReference type="SUPFAM" id="SSF53335">
    <property type="entry name" value="S-adenosyl-L-methionine-dependent methyltransferases"/>
    <property type="match status" value="1"/>
</dbReference>
<dbReference type="Gene3D" id="3.40.50.150">
    <property type="entry name" value="Vaccinia Virus protein VP39"/>
    <property type="match status" value="1"/>
</dbReference>
<dbReference type="AlphaFoldDB" id="A0A2T6AWL8"/>
<keyword evidence="5" id="KW-0443">Lipid metabolism</keyword>
<dbReference type="PIRSF" id="PIRSF003085">
    <property type="entry name" value="CMAS"/>
    <property type="match status" value="1"/>
</dbReference>
<dbReference type="GO" id="GO:0008610">
    <property type="term" value="P:lipid biosynthetic process"/>
    <property type="evidence" value="ECO:0007669"/>
    <property type="project" value="InterPro"/>
</dbReference>
<evidence type="ECO:0000256" key="3">
    <source>
        <dbReference type="ARBA" id="ARBA00022679"/>
    </source>
</evidence>
<comment type="caution">
    <text evidence="7">The sequence shown here is derived from an EMBL/GenBank/DDBJ whole genome shotgun (WGS) entry which is preliminary data.</text>
</comment>
<reference evidence="7 8" key="1">
    <citation type="submission" date="2018-04" db="EMBL/GenBank/DDBJ databases">
        <title>Genomic Encyclopedia of Archaeal and Bacterial Type Strains, Phase II (KMG-II): from individual species to whole genera.</title>
        <authorList>
            <person name="Goeker M."/>
        </authorList>
    </citation>
    <scope>NUCLEOTIDE SEQUENCE [LARGE SCALE GENOMIC DNA]</scope>
    <source>
        <strain evidence="7 8">DSM 21823</strain>
    </source>
</reference>
<proteinExistence type="inferred from homology"/>
<dbReference type="InterPro" id="IPR050723">
    <property type="entry name" value="CFA/CMAS"/>
</dbReference>
<dbReference type="Proteomes" id="UP000244224">
    <property type="component" value="Unassembled WGS sequence"/>
</dbReference>
<dbReference type="Pfam" id="PF02353">
    <property type="entry name" value="CMAS"/>
    <property type="match status" value="1"/>
</dbReference>
<dbReference type="InterPro" id="IPR003333">
    <property type="entry name" value="CMAS"/>
</dbReference>
<dbReference type="GO" id="GO:0008168">
    <property type="term" value="F:methyltransferase activity"/>
    <property type="evidence" value="ECO:0007669"/>
    <property type="project" value="UniProtKB-KW"/>
</dbReference>
<feature type="active site" evidence="6">
    <location>
        <position position="366"/>
    </location>
</feature>
<dbReference type="CDD" id="cd02440">
    <property type="entry name" value="AdoMet_MTases"/>
    <property type="match status" value="1"/>
</dbReference>
<evidence type="ECO:0000313" key="8">
    <source>
        <dbReference type="Proteomes" id="UP000244224"/>
    </source>
</evidence>
<dbReference type="GO" id="GO:0032259">
    <property type="term" value="P:methylation"/>
    <property type="evidence" value="ECO:0007669"/>
    <property type="project" value="UniProtKB-KW"/>
</dbReference>
<dbReference type="EMBL" id="QBKP01000010">
    <property type="protein sequence ID" value="PTX48213.1"/>
    <property type="molecule type" value="Genomic_DNA"/>
</dbReference>
<comment type="similarity">
    <text evidence="1">Belongs to the CFA/CMAS family.</text>
</comment>